<evidence type="ECO:0000256" key="1">
    <source>
        <dbReference type="SAM" id="MobiDB-lite"/>
    </source>
</evidence>
<feature type="region of interest" description="Disordered" evidence="1">
    <location>
        <begin position="139"/>
        <end position="161"/>
    </location>
</feature>
<protein>
    <submittedName>
        <fullName evidence="2">Uncharacterized protein</fullName>
    </submittedName>
</protein>
<accession>A0A4Z2FU47</accession>
<evidence type="ECO:0000313" key="2">
    <source>
        <dbReference type="EMBL" id="TNN44736.1"/>
    </source>
</evidence>
<dbReference type="Proteomes" id="UP000314294">
    <property type="component" value="Unassembled WGS sequence"/>
</dbReference>
<sequence length="161" mass="17277">MVVCASATAIGGLGAKNPTIRGRGGFSDSTRGVRVVVVVLMMETEPEEMELLPLTVKRESGREDGALCSSRHQTGCRHCKCQALTAAAGIIEAPSKRDHWRDSPHAFRVEDMCCAQCGGAKETLVQYVRFHHIASQSPIPQTAGSQRYGAIQPGGSTRARL</sequence>
<proteinExistence type="predicted"/>
<evidence type="ECO:0000313" key="3">
    <source>
        <dbReference type="Proteomes" id="UP000314294"/>
    </source>
</evidence>
<gene>
    <name evidence="2" type="ORF">EYF80_045076</name>
</gene>
<organism evidence="2 3">
    <name type="scientific">Liparis tanakae</name>
    <name type="common">Tanaka's snailfish</name>
    <dbReference type="NCBI Taxonomy" id="230148"/>
    <lineage>
        <taxon>Eukaryota</taxon>
        <taxon>Metazoa</taxon>
        <taxon>Chordata</taxon>
        <taxon>Craniata</taxon>
        <taxon>Vertebrata</taxon>
        <taxon>Euteleostomi</taxon>
        <taxon>Actinopterygii</taxon>
        <taxon>Neopterygii</taxon>
        <taxon>Teleostei</taxon>
        <taxon>Neoteleostei</taxon>
        <taxon>Acanthomorphata</taxon>
        <taxon>Eupercaria</taxon>
        <taxon>Perciformes</taxon>
        <taxon>Cottioidei</taxon>
        <taxon>Cottales</taxon>
        <taxon>Liparidae</taxon>
        <taxon>Liparis</taxon>
    </lineage>
</organism>
<comment type="caution">
    <text evidence="2">The sequence shown here is derived from an EMBL/GenBank/DDBJ whole genome shotgun (WGS) entry which is preliminary data.</text>
</comment>
<reference evidence="2 3" key="1">
    <citation type="submission" date="2019-03" db="EMBL/GenBank/DDBJ databases">
        <title>First draft genome of Liparis tanakae, snailfish: a comprehensive survey of snailfish specific genes.</title>
        <authorList>
            <person name="Kim W."/>
            <person name="Song I."/>
            <person name="Jeong J.-H."/>
            <person name="Kim D."/>
            <person name="Kim S."/>
            <person name="Ryu S."/>
            <person name="Song J.Y."/>
            <person name="Lee S.K."/>
        </authorList>
    </citation>
    <scope>NUCLEOTIDE SEQUENCE [LARGE SCALE GENOMIC DNA]</scope>
    <source>
        <tissue evidence="2">Muscle</tissue>
    </source>
</reference>
<dbReference type="AlphaFoldDB" id="A0A4Z2FU47"/>
<dbReference type="EMBL" id="SRLO01000887">
    <property type="protein sequence ID" value="TNN44736.1"/>
    <property type="molecule type" value="Genomic_DNA"/>
</dbReference>
<name>A0A4Z2FU47_9TELE</name>
<keyword evidence="3" id="KW-1185">Reference proteome</keyword>